<sequence>MPLHCRFYENQFPDKDDVVVVNITSIQTMGSYVELLEYKNIGGMILHSELSRRRIRSINKLVRVGRTTVVMVIRVDSDKGCYIDLSKRRVSAEEVAKCQDRFAKAKAVNQILRHTAEKLGYETDSQLEELCRKTAWYFDNKMGKKAASYDIFKRVVNTPSLLDECQIDEPTREVLISNIKHRLTPQAMKIRADFEVSCFTFEGIDAVKNALRAGLKLTSEELPIRINLIAPPLYVLTTQTMEWTEGLEHLNRVLDVIRESIESQGGTFKIQQPPRLVSDTDEADLRRHMAELEEANREVSGDEDNEDENSEGVGEEDEEDGEEDEDEMTGGQVNGGDKV</sequence>
<dbReference type="Gene3D" id="2.40.50.140">
    <property type="entry name" value="Nucleic acid-binding proteins"/>
    <property type="match status" value="1"/>
</dbReference>
<dbReference type="GO" id="GO:0005850">
    <property type="term" value="C:eukaryotic translation initiation factor 2 complex"/>
    <property type="evidence" value="ECO:0007669"/>
    <property type="project" value="TreeGrafter"/>
</dbReference>
<dbReference type="GO" id="GO:0043022">
    <property type="term" value="F:ribosome binding"/>
    <property type="evidence" value="ECO:0007669"/>
    <property type="project" value="TreeGrafter"/>
</dbReference>
<dbReference type="InterPro" id="IPR012340">
    <property type="entry name" value="NA-bd_OB-fold"/>
</dbReference>
<dbReference type="PROSITE" id="PS50126">
    <property type="entry name" value="S1"/>
    <property type="match status" value="1"/>
</dbReference>
<evidence type="ECO:0000313" key="9">
    <source>
        <dbReference type="Proteomes" id="UP000699462"/>
    </source>
</evidence>
<dbReference type="PANTHER" id="PTHR10602">
    <property type="entry name" value="EUKARYOTIC TRANSLATION INITIATION FACTOR 2 SUBUNIT 1"/>
    <property type="match status" value="1"/>
</dbReference>
<dbReference type="FunFam" id="2.40.50.140:FF:000015">
    <property type="entry name" value="Eukaryotic translation initiation factor 2 subunit alpha"/>
    <property type="match status" value="1"/>
</dbReference>
<dbReference type="Gene3D" id="1.10.150.190">
    <property type="entry name" value="Translation initiation factor 2, subunit 1, domain 2"/>
    <property type="match status" value="1"/>
</dbReference>
<name>A0A8T0D901_9TREM</name>
<keyword evidence="9" id="KW-1185">Reference proteome</keyword>
<accession>A0A8T0D901</accession>
<dbReference type="InterPro" id="IPR024054">
    <property type="entry name" value="TIF2_asu_middle_sf"/>
</dbReference>
<dbReference type="SUPFAM" id="SSF110993">
    <property type="entry name" value="eIF-2-alpha, C-terminal domain"/>
    <property type="match status" value="1"/>
</dbReference>
<comment type="similarity">
    <text evidence="1">Belongs to the eIF-2-alpha family.</text>
</comment>
<gene>
    <name evidence="8" type="ORF">P879_07847</name>
</gene>
<comment type="caution">
    <text evidence="8">The sequence shown here is derived from an EMBL/GenBank/DDBJ whole genome shotgun (WGS) entry which is preliminary data.</text>
</comment>
<feature type="compositionally biased region" description="Acidic residues" evidence="6">
    <location>
        <begin position="301"/>
        <end position="328"/>
    </location>
</feature>
<dbReference type="InterPro" id="IPR003029">
    <property type="entry name" value="S1_domain"/>
</dbReference>
<protein>
    <recommendedName>
        <fullName evidence="2">Eukaryotic translation initiation factor 2 subunit 1</fullName>
    </recommendedName>
    <alternativeName>
        <fullName evidence="5">Eukaryotic translation initiation factor 2 subunit alpha</fullName>
    </alternativeName>
</protein>
<dbReference type="InterPro" id="IPR024055">
    <property type="entry name" value="TIF2_asu_C"/>
</dbReference>
<dbReference type="Pfam" id="PF00575">
    <property type="entry name" value="S1"/>
    <property type="match status" value="1"/>
</dbReference>
<dbReference type="AlphaFoldDB" id="A0A8T0D901"/>
<dbReference type="FunFam" id="1.10.150.190:FF:000001">
    <property type="entry name" value="Eukaryotic translation initiation factor 2 subunit 1"/>
    <property type="match status" value="1"/>
</dbReference>
<dbReference type="InterPro" id="IPR011488">
    <property type="entry name" value="TIF_2_asu"/>
</dbReference>
<dbReference type="SUPFAM" id="SSF116742">
    <property type="entry name" value="eIF2alpha middle domain-like"/>
    <property type="match status" value="1"/>
</dbReference>
<feature type="domain" description="S1 motif" evidence="7">
    <location>
        <begin position="16"/>
        <end position="88"/>
    </location>
</feature>
<dbReference type="EMBL" id="JTDF01010071">
    <property type="protein sequence ID" value="KAF8563992.1"/>
    <property type="molecule type" value="Genomic_DNA"/>
</dbReference>
<evidence type="ECO:0000256" key="6">
    <source>
        <dbReference type="SAM" id="MobiDB-lite"/>
    </source>
</evidence>
<dbReference type="Gene3D" id="3.30.70.1130">
    <property type="entry name" value="EIF_2_alpha"/>
    <property type="match status" value="1"/>
</dbReference>
<dbReference type="GO" id="GO:0003743">
    <property type="term" value="F:translation initiation factor activity"/>
    <property type="evidence" value="ECO:0007669"/>
    <property type="project" value="UniProtKB-KW"/>
</dbReference>
<evidence type="ECO:0000256" key="3">
    <source>
        <dbReference type="ARBA" id="ARBA00022540"/>
    </source>
</evidence>
<evidence type="ECO:0000256" key="1">
    <source>
        <dbReference type="ARBA" id="ARBA00007223"/>
    </source>
</evidence>
<keyword evidence="3" id="KW-0396">Initiation factor</keyword>
<feature type="region of interest" description="Disordered" evidence="6">
    <location>
        <begin position="289"/>
        <end position="339"/>
    </location>
</feature>
<dbReference type="CDD" id="cd04452">
    <property type="entry name" value="S1_IF2_alpha"/>
    <property type="match status" value="1"/>
</dbReference>
<proteinExistence type="inferred from homology"/>
<evidence type="ECO:0000313" key="8">
    <source>
        <dbReference type="EMBL" id="KAF8563992.1"/>
    </source>
</evidence>
<dbReference type="PANTHER" id="PTHR10602:SF0">
    <property type="entry name" value="EUKARYOTIC TRANSLATION INITIATION FACTOR 2 SUBUNIT 1"/>
    <property type="match status" value="1"/>
</dbReference>
<feature type="compositionally biased region" description="Basic and acidic residues" evidence="6">
    <location>
        <begin position="289"/>
        <end position="300"/>
    </location>
</feature>
<dbReference type="GO" id="GO:0003723">
    <property type="term" value="F:RNA binding"/>
    <property type="evidence" value="ECO:0007669"/>
    <property type="project" value="InterPro"/>
</dbReference>
<dbReference type="SUPFAM" id="SSF50249">
    <property type="entry name" value="Nucleic acid-binding proteins"/>
    <property type="match status" value="1"/>
</dbReference>
<dbReference type="Pfam" id="PF07541">
    <property type="entry name" value="EIF_2_alpha"/>
    <property type="match status" value="1"/>
</dbReference>
<evidence type="ECO:0000256" key="4">
    <source>
        <dbReference type="ARBA" id="ARBA00022917"/>
    </source>
</evidence>
<evidence type="ECO:0000256" key="2">
    <source>
        <dbReference type="ARBA" id="ARBA00020950"/>
    </source>
</evidence>
<keyword evidence="4" id="KW-0648">Protein biosynthesis</keyword>
<dbReference type="InterPro" id="IPR044126">
    <property type="entry name" value="S1_IF2_alpha"/>
</dbReference>
<dbReference type="OrthoDB" id="1685042at2759"/>
<reference evidence="8 9" key="1">
    <citation type="submission" date="2019-07" db="EMBL/GenBank/DDBJ databases">
        <title>Annotation for the trematode Paragonimus westermani.</title>
        <authorList>
            <person name="Choi Y.-J."/>
        </authorList>
    </citation>
    <scope>NUCLEOTIDE SEQUENCE [LARGE SCALE GENOMIC DNA]</scope>
    <source>
        <strain evidence="8">180907_Pwestermani</strain>
    </source>
</reference>
<evidence type="ECO:0000259" key="7">
    <source>
        <dbReference type="PROSITE" id="PS50126"/>
    </source>
</evidence>
<evidence type="ECO:0000256" key="5">
    <source>
        <dbReference type="ARBA" id="ARBA00033370"/>
    </source>
</evidence>
<dbReference type="Proteomes" id="UP000699462">
    <property type="component" value="Unassembled WGS sequence"/>
</dbReference>
<dbReference type="GO" id="GO:0033290">
    <property type="term" value="C:eukaryotic 48S preinitiation complex"/>
    <property type="evidence" value="ECO:0007669"/>
    <property type="project" value="TreeGrafter"/>
</dbReference>
<dbReference type="FunFam" id="3.30.70.1130:FF:000001">
    <property type="entry name" value="Eukaryotic translation initiation factor 2 subunit 1"/>
    <property type="match status" value="1"/>
</dbReference>
<organism evidence="8 9">
    <name type="scientific">Paragonimus westermani</name>
    <dbReference type="NCBI Taxonomy" id="34504"/>
    <lineage>
        <taxon>Eukaryota</taxon>
        <taxon>Metazoa</taxon>
        <taxon>Spiralia</taxon>
        <taxon>Lophotrochozoa</taxon>
        <taxon>Platyhelminthes</taxon>
        <taxon>Trematoda</taxon>
        <taxon>Digenea</taxon>
        <taxon>Plagiorchiida</taxon>
        <taxon>Troglotremata</taxon>
        <taxon>Troglotrematidae</taxon>
        <taxon>Paragonimus</taxon>
    </lineage>
</organism>